<dbReference type="AlphaFoldDB" id="A0A9W7GNY8"/>
<sequence length="307" mass="34106">MKSLSQFTLFITLAYATAFINTPPSANPTFPRRFSRFMVKEDFSLASPPSLESKAGKADSAFAKRFGHLAGKPIKTVSQSMKIFSDSCGGPINALYRNYLTDLVATTHLSVVDARFVMDPIWALGFTTVTDVLLKNYPEKDFAARMVESLAKSVDLNYDTVVADASKASTWATGKTAEDVAAALRGEGDSDIAVLANKAKGDEFWLYTRFFGIGLIKIMELTNTEVSDDVMMKWVKDDLGKSPQKAQADLDQWNGLNSKLSMMETLMKEIEIREKKKLADRLEDRANAAIRKAEREKKVEEALKVEE</sequence>
<keyword evidence="3" id="KW-0732">Signal</keyword>
<reference evidence="5" key="1">
    <citation type="journal article" date="2023" name="Commun. Biol.">
        <title>Genome analysis of Parmales, the sister group of diatoms, reveals the evolutionary specialization of diatoms from phago-mixotrophs to photoautotrophs.</title>
        <authorList>
            <person name="Ban H."/>
            <person name="Sato S."/>
            <person name="Yoshikawa S."/>
            <person name="Yamada K."/>
            <person name="Nakamura Y."/>
            <person name="Ichinomiya M."/>
            <person name="Sato N."/>
            <person name="Blanc-Mathieu R."/>
            <person name="Endo H."/>
            <person name="Kuwata A."/>
            <person name="Ogata H."/>
        </authorList>
    </citation>
    <scope>NUCLEOTIDE SEQUENCE [LARGE SCALE GENOMIC DNA]</scope>
</reference>
<comment type="caution">
    <text evidence="4">The sequence shown here is derived from an EMBL/GenBank/DDBJ whole genome shotgun (WGS) entry which is preliminary data.</text>
</comment>
<evidence type="ECO:0000256" key="1">
    <source>
        <dbReference type="ARBA" id="ARBA00023054"/>
    </source>
</evidence>
<dbReference type="Proteomes" id="UP001165065">
    <property type="component" value="Unassembled WGS sequence"/>
</dbReference>
<protein>
    <submittedName>
        <fullName evidence="4">Uncharacterized protein</fullName>
    </submittedName>
</protein>
<dbReference type="Pfam" id="PF11264">
    <property type="entry name" value="ThylakoidFormat"/>
    <property type="match status" value="1"/>
</dbReference>
<evidence type="ECO:0000256" key="3">
    <source>
        <dbReference type="SAM" id="SignalP"/>
    </source>
</evidence>
<evidence type="ECO:0000313" key="5">
    <source>
        <dbReference type="Proteomes" id="UP001165065"/>
    </source>
</evidence>
<dbReference type="OrthoDB" id="4812at2759"/>
<proteinExistence type="predicted"/>
<keyword evidence="5" id="KW-1185">Reference proteome</keyword>
<accession>A0A9W7GNY8</accession>
<gene>
    <name evidence="4" type="ORF">TrCOL_g7719</name>
</gene>
<feature type="coiled-coil region" evidence="2">
    <location>
        <begin position="272"/>
        <end position="303"/>
    </location>
</feature>
<organism evidence="4 5">
    <name type="scientific">Triparma columacea</name>
    <dbReference type="NCBI Taxonomy" id="722753"/>
    <lineage>
        <taxon>Eukaryota</taxon>
        <taxon>Sar</taxon>
        <taxon>Stramenopiles</taxon>
        <taxon>Ochrophyta</taxon>
        <taxon>Bolidophyceae</taxon>
        <taxon>Parmales</taxon>
        <taxon>Triparmaceae</taxon>
        <taxon>Triparma</taxon>
    </lineage>
</organism>
<name>A0A9W7GNY8_9STRA</name>
<feature type="signal peptide" evidence="3">
    <location>
        <begin position="1"/>
        <end position="18"/>
    </location>
</feature>
<evidence type="ECO:0000256" key="2">
    <source>
        <dbReference type="SAM" id="Coils"/>
    </source>
</evidence>
<dbReference type="InterPro" id="IPR017499">
    <property type="entry name" value="Thf1"/>
</dbReference>
<dbReference type="PANTHER" id="PTHR34793">
    <property type="entry name" value="PROTEIN THYLAKOID FORMATION 1, CHLOROPLASTIC"/>
    <property type="match status" value="1"/>
</dbReference>
<dbReference type="GO" id="GO:0010207">
    <property type="term" value="P:photosystem II assembly"/>
    <property type="evidence" value="ECO:0007669"/>
    <property type="project" value="InterPro"/>
</dbReference>
<feature type="chain" id="PRO_5040969606" evidence="3">
    <location>
        <begin position="19"/>
        <end position="307"/>
    </location>
</feature>
<evidence type="ECO:0000313" key="4">
    <source>
        <dbReference type="EMBL" id="GMI49156.1"/>
    </source>
</evidence>
<dbReference type="PANTHER" id="PTHR34793:SF1">
    <property type="entry name" value="PROTEIN THYLAKOID FORMATION 1, CHLOROPLASTIC"/>
    <property type="match status" value="1"/>
</dbReference>
<keyword evidence="1 2" id="KW-0175">Coiled coil</keyword>
<dbReference type="EMBL" id="BRYA01000470">
    <property type="protein sequence ID" value="GMI49156.1"/>
    <property type="molecule type" value="Genomic_DNA"/>
</dbReference>